<keyword evidence="1" id="KW-1133">Transmembrane helix</keyword>
<gene>
    <name evidence="2" type="ORF">GRI41_12480</name>
</gene>
<evidence type="ECO:0000313" key="3">
    <source>
        <dbReference type="Proteomes" id="UP000442714"/>
    </source>
</evidence>
<feature type="transmembrane region" description="Helical" evidence="1">
    <location>
        <begin position="235"/>
        <end position="257"/>
    </location>
</feature>
<evidence type="ECO:0000256" key="1">
    <source>
        <dbReference type="SAM" id="Phobius"/>
    </source>
</evidence>
<dbReference type="Pfam" id="PF13398">
    <property type="entry name" value="Peptidase_M50B"/>
    <property type="match status" value="1"/>
</dbReference>
<dbReference type="InterPro" id="IPR049500">
    <property type="entry name" value="Peptidase_M50B-like"/>
</dbReference>
<feature type="transmembrane region" description="Helical" evidence="1">
    <location>
        <begin position="37"/>
        <end position="59"/>
    </location>
</feature>
<feature type="transmembrane region" description="Helical" evidence="1">
    <location>
        <begin position="140"/>
        <end position="157"/>
    </location>
</feature>
<sequence length="263" mass="28091">MRDKLSGLFRRPKKYSAIEPAKFGASPYKPAKDHPGWLALAALAVIILPKLPLGNYITYPFFILTTWFHEMGHGLTAILLGLDFYELVIFANGNGYAMTGSPPGTWPVTEALVSAGGPLGPAIAGSLMILASTKENMRRLALTALGGVIIITTAIWVRSVVGWAVLLPTAVLILFIAQKGSEAVSRFAVQFLGIHAAVSMFGQWGYLFSTGAVIGGVHQNSDTGAIAEELLLAHWFWAGAIIAAAALMLGASLYRVLVKDARR</sequence>
<name>A0A844ZUU5_9SPHN</name>
<keyword evidence="1" id="KW-0472">Membrane</keyword>
<protein>
    <submittedName>
        <fullName evidence="2">M50 family peptidase</fullName>
    </submittedName>
</protein>
<feature type="transmembrane region" description="Helical" evidence="1">
    <location>
        <begin position="192"/>
        <end position="215"/>
    </location>
</feature>
<dbReference type="Proteomes" id="UP000442714">
    <property type="component" value="Unassembled WGS sequence"/>
</dbReference>
<dbReference type="AlphaFoldDB" id="A0A844ZUU5"/>
<dbReference type="EMBL" id="WTYX01000002">
    <property type="protein sequence ID" value="MXO91645.1"/>
    <property type="molecule type" value="Genomic_DNA"/>
</dbReference>
<keyword evidence="3" id="KW-1185">Reference proteome</keyword>
<keyword evidence="1" id="KW-0812">Transmembrane</keyword>
<feature type="transmembrane region" description="Helical" evidence="1">
    <location>
        <begin position="71"/>
        <end position="91"/>
    </location>
</feature>
<organism evidence="2 3">
    <name type="scientific">Pontixanthobacter aquaemixtae</name>
    <dbReference type="NCBI Taxonomy" id="1958940"/>
    <lineage>
        <taxon>Bacteria</taxon>
        <taxon>Pseudomonadati</taxon>
        <taxon>Pseudomonadota</taxon>
        <taxon>Alphaproteobacteria</taxon>
        <taxon>Sphingomonadales</taxon>
        <taxon>Erythrobacteraceae</taxon>
        <taxon>Pontixanthobacter</taxon>
    </lineage>
</organism>
<evidence type="ECO:0000313" key="2">
    <source>
        <dbReference type="EMBL" id="MXO91645.1"/>
    </source>
</evidence>
<proteinExistence type="predicted"/>
<accession>A0A844ZUU5</accession>
<dbReference type="OrthoDB" id="7425566at2"/>
<feature type="transmembrane region" description="Helical" evidence="1">
    <location>
        <begin position="111"/>
        <end position="131"/>
    </location>
</feature>
<feature type="transmembrane region" description="Helical" evidence="1">
    <location>
        <begin position="163"/>
        <end position="180"/>
    </location>
</feature>
<reference evidence="2 3" key="1">
    <citation type="submission" date="2019-12" db="EMBL/GenBank/DDBJ databases">
        <title>Genomic-based taxomic classification of the family Erythrobacteraceae.</title>
        <authorList>
            <person name="Xu L."/>
        </authorList>
    </citation>
    <scope>NUCLEOTIDE SEQUENCE [LARGE SCALE GENOMIC DNA]</scope>
    <source>
        <strain evidence="2 3">KCTC 52763</strain>
    </source>
</reference>
<dbReference type="RefSeq" id="WP_160605313.1">
    <property type="nucleotide sequence ID" value="NZ_WTYX01000002.1"/>
</dbReference>
<comment type="caution">
    <text evidence="2">The sequence shown here is derived from an EMBL/GenBank/DDBJ whole genome shotgun (WGS) entry which is preliminary data.</text>
</comment>